<dbReference type="OrthoDB" id="295715at2759"/>
<keyword evidence="5" id="KW-1185">Reference proteome</keyword>
<dbReference type="eggNOG" id="KOG3416">
    <property type="taxonomic scope" value="Eukaryota"/>
</dbReference>
<dbReference type="RefSeq" id="XP_004365757.1">
    <property type="nucleotide sequence ID" value="XM_004365700.2"/>
</dbReference>
<reference evidence="5" key="1">
    <citation type="submission" date="2011-02" db="EMBL/GenBank/DDBJ databases">
        <title>The Genome Sequence of Capsaspora owczarzaki ATCC 30864.</title>
        <authorList>
            <person name="Russ C."/>
            <person name="Cuomo C."/>
            <person name="Burger G."/>
            <person name="Gray M.W."/>
            <person name="Holland P.W.H."/>
            <person name="King N."/>
            <person name="Lang F.B.F."/>
            <person name="Roger A.J."/>
            <person name="Ruiz-Trillo I."/>
            <person name="Young S.K."/>
            <person name="Zeng Q."/>
            <person name="Gargeya S."/>
            <person name="Alvarado L."/>
            <person name="Berlin A."/>
            <person name="Chapman S.B."/>
            <person name="Chen Z."/>
            <person name="Freedman E."/>
            <person name="Gellesch M."/>
            <person name="Goldberg J."/>
            <person name="Griggs A."/>
            <person name="Gujja S."/>
            <person name="Heilman E."/>
            <person name="Heiman D."/>
            <person name="Howarth C."/>
            <person name="Mehta T."/>
            <person name="Neiman D."/>
            <person name="Pearson M."/>
            <person name="Roberts A."/>
            <person name="Saif S."/>
            <person name="Shea T."/>
            <person name="Shenoy N."/>
            <person name="Sisk P."/>
            <person name="Stolte C."/>
            <person name="Sykes S."/>
            <person name="White J."/>
            <person name="Yandava C."/>
            <person name="Haas B."/>
            <person name="Nusbaum C."/>
            <person name="Birren B."/>
        </authorList>
    </citation>
    <scope>NUCLEOTIDE SEQUENCE</scope>
    <source>
        <strain evidence="5">ATCC 30864</strain>
    </source>
</reference>
<dbReference type="InterPro" id="IPR051231">
    <property type="entry name" value="SOSS-B"/>
</dbReference>
<gene>
    <name evidence="4" type="ORF">CAOG_000886</name>
</gene>
<dbReference type="GO" id="GO:0003677">
    <property type="term" value="F:DNA binding"/>
    <property type="evidence" value="ECO:0007669"/>
    <property type="project" value="UniProtKB-KW"/>
</dbReference>
<keyword evidence="1" id="KW-0238">DNA-binding</keyword>
<dbReference type="Pfam" id="PF21473">
    <property type="entry name" value="OB_Ssb-like"/>
    <property type="match status" value="1"/>
</dbReference>
<dbReference type="GO" id="GO:0005694">
    <property type="term" value="C:chromosome"/>
    <property type="evidence" value="ECO:0007669"/>
    <property type="project" value="UniProtKB-ARBA"/>
</dbReference>
<dbReference type="GO" id="GO:0044818">
    <property type="term" value="P:mitotic G2/M transition checkpoint"/>
    <property type="evidence" value="ECO:0007669"/>
    <property type="project" value="TreeGrafter"/>
</dbReference>
<dbReference type="STRING" id="595528.A0A0D2VHH7"/>
<evidence type="ECO:0000256" key="1">
    <source>
        <dbReference type="ARBA" id="ARBA00023125"/>
    </source>
</evidence>
<dbReference type="GO" id="GO:0000724">
    <property type="term" value="P:double-strand break repair via homologous recombination"/>
    <property type="evidence" value="ECO:0007669"/>
    <property type="project" value="TreeGrafter"/>
</dbReference>
<feature type="compositionally biased region" description="Pro residues" evidence="2">
    <location>
        <begin position="180"/>
        <end position="190"/>
    </location>
</feature>
<feature type="region of interest" description="Disordered" evidence="2">
    <location>
        <begin position="116"/>
        <end position="200"/>
    </location>
</feature>
<evidence type="ECO:0000313" key="5">
    <source>
        <dbReference type="Proteomes" id="UP000008743"/>
    </source>
</evidence>
<feature type="domain" description="Single-stranded DNA binding protein Ssb-like OB fold" evidence="3">
    <location>
        <begin position="30"/>
        <end position="94"/>
    </location>
</feature>
<proteinExistence type="predicted"/>
<dbReference type="PANTHER" id="PTHR13356">
    <property type="entry name" value="OB FOLD NUCLEIC ACID BINDING PROTEIN-RELATED"/>
    <property type="match status" value="1"/>
</dbReference>
<organism evidence="4 5">
    <name type="scientific">Capsaspora owczarzaki (strain ATCC 30864)</name>
    <dbReference type="NCBI Taxonomy" id="595528"/>
    <lineage>
        <taxon>Eukaryota</taxon>
        <taxon>Filasterea</taxon>
        <taxon>Capsaspora</taxon>
    </lineage>
</organism>
<dbReference type="Gene3D" id="2.40.50.140">
    <property type="entry name" value="Nucleic acid-binding proteins"/>
    <property type="match status" value="1"/>
</dbReference>
<dbReference type="Proteomes" id="UP000008743">
    <property type="component" value="Unassembled WGS sequence"/>
</dbReference>
<feature type="compositionally biased region" description="Polar residues" evidence="2">
    <location>
        <begin position="151"/>
        <end position="165"/>
    </location>
</feature>
<accession>A0A0D2VHH7</accession>
<evidence type="ECO:0000313" key="4">
    <source>
        <dbReference type="EMBL" id="KJE89412.1"/>
    </source>
</evidence>
<dbReference type="InParanoid" id="A0A0D2VHH7"/>
<dbReference type="PhylomeDB" id="A0A0D2VHH7"/>
<protein>
    <recommendedName>
        <fullName evidence="3">Single-stranded DNA binding protein Ssb-like OB fold domain-containing protein</fullName>
    </recommendedName>
</protein>
<dbReference type="EMBL" id="KE346360">
    <property type="protein sequence ID" value="KJE89412.1"/>
    <property type="molecule type" value="Genomic_DNA"/>
</dbReference>
<dbReference type="FunFam" id="2.40.50.140:FF:000072">
    <property type="entry name" value="SOSS complex subunit B2"/>
    <property type="match status" value="1"/>
</dbReference>
<dbReference type="AlphaFoldDB" id="A0A0D2VHH7"/>
<name>A0A0D2VHH7_CAPO3</name>
<dbReference type="InterPro" id="IPR012340">
    <property type="entry name" value="NA-bd_OB-fold"/>
</dbReference>
<evidence type="ECO:0000256" key="2">
    <source>
        <dbReference type="SAM" id="MobiDB-lite"/>
    </source>
</evidence>
<dbReference type="PANTHER" id="PTHR13356:SF0">
    <property type="entry name" value="SOSS COMPLEX SUBUNIT B HOMOLOG"/>
    <property type="match status" value="1"/>
</dbReference>
<dbReference type="CDD" id="cd04491">
    <property type="entry name" value="SoSSB_OBF"/>
    <property type="match status" value="1"/>
</dbReference>
<dbReference type="InterPro" id="IPR048970">
    <property type="entry name" value="OB_Ssb-like"/>
</dbReference>
<dbReference type="GO" id="GO:0070876">
    <property type="term" value="C:SOSS complex"/>
    <property type="evidence" value="ECO:0007669"/>
    <property type="project" value="TreeGrafter"/>
</dbReference>
<dbReference type="SUPFAM" id="SSF50249">
    <property type="entry name" value="Nucleic acid-binding proteins"/>
    <property type="match status" value="1"/>
</dbReference>
<sequence length="200" mass="21321">MDAAKVFIKIADLKPSMRSVRIRCIVLEKGESQRTKDDTLVTSCLVADASGSVRLTVWDDLCLHIQPSDILHITNGYCSLFKGSLTVYTGKAAMVERVGEFTMSFSETPNMSSVQWPADAVFGGGPPPPGGQLSRGGHPRAQYHGPLGGANPSSQPAHPQMQQQHRPGMPPSPLIAHPPGLLPLQPPSGGPGPQHARPRP</sequence>
<evidence type="ECO:0000259" key="3">
    <source>
        <dbReference type="Pfam" id="PF21473"/>
    </source>
</evidence>
<dbReference type="GO" id="GO:0010212">
    <property type="term" value="P:response to ionizing radiation"/>
    <property type="evidence" value="ECO:0007669"/>
    <property type="project" value="TreeGrafter"/>
</dbReference>